<organism evidence="2">
    <name type="scientific">uncultured Caudovirales phage</name>
    <dbReference type="NCBI Taxonomy" id="2100421"/>
    <lineage>
        <taxon>Viruses</taxon>
        <taxon>Duplodnaviria</taxon>
        <taxon>Heunggongvirae</taxon>
        <taxon>Uroviricota</taxon>
        <taxon>Caudoviricetes</taxon>
        <taxon>Peduoviridae</taxon>
        <taxon>Maltschvirus</taxon>
        <taxon>Maltschvirus maltsch</taxon>
    </lineage>
</organism>
<accession>A0A6J5LHB7</accession>
<name>A0A6J5LHB7_9CAUD</name>
<proteinExistence type="predicted"/>
<dbReference type="EMBL" id="LR796270">
    <property type="protein sequence ID" value="CAB4132952.1"/>
    <property type="molecule type" value="Genomic_DNA"/>
</dbReference>
<evidence type="ECO:0000259" key="1">
    <source>
        <dbReference type="Pfam" id="PF04965"/>
    </source>
</evidence>
<dbReference type="Pfam" id="PF04965">
    <property type="entry name" value="GPW_gp25"/>
    <property type="match status" value="1"/>
</dbReference>
<dbReference type="InterPro" id="IPR007048">
    <property type="entry name" value="IraD/Gp25-like"/>
</dbReference>
<gene>
    <name evidence="2" type="ORF">UFOVP250_14</name>
</gene>
<evidence type="ECO:0000313" key="2">
    <source>
        <dbReference type="EMBL" id="CAB4132952.1"/>
    </source>
</evidence>
<reference evidence="2" key="1">
    <citation type="submission" date="2020-04" db="EMBL/GenBank/DDBJ databases">
        <authorList>
            <person name="Chiriac C."/>
            <person name="Salcher M."/>
            <person name="Ghai R."/>
            <person name="Kavagutti S V."/>
        </authorList>
    </citation>
    <scope>NUCLEOTIDE SEQUENCE</scope>
</reference>
<feature type="domain" description="IraD/Gp25-like" evidence="1">
    <location>
        <begin position="29"/>
        <end position="110"/>
    </location>
</feature>
<dbReference type="SUPFAM" id="SSF160719">
    <property type="entry name" value="gpW/gp25-like"/>
    <property type="match status" value="1"/>
</dbReference>
<dbReference type="Gene3D" id="3.10.450.40">
    <property type="match status" value="1"/>
</dbReference>
<sequence>MANLTNIYSDLDLTFNRTPVKGDVALSYDEQAVIRSVRNLLSTNFYERPFQPLLGSNLGALLFEPATGMTANLLKDEISNVISNYEPRVKINMIDVSLLPDNNSFSATISFYIGNNTVPTAFNLLLQRSR</sequence>
<protein>
    <submittedName>
        <fullName evidence="2">COG3628 Phage baseplate assembly protein W</fullName>
    </submittedName>
</protein>